<organism evidence="6 7">
    <name type="scientific">Ammoniphilus resinae</name>
    <dbReference type="NCBI Taxonomy" id="861532"/>
    <lineage>
        <taxon>Bacteria</taxon>
        <taxon>Bacillati</taxon>
        <taxon>Bacillota</taxon>
        <taxon>Bacilli</taxon>
        <taxon>Bacillales</taxon>
        <taxon>Paenibacillaceae</taxon>
        <taxon>Aneurinibacillus group</taxon>
        <taxon>Ammoniphilus</taxon>
    </lineage>
</organism>
<gene>
    <name evidence="6" type="ORF">J2Z37_004871</name>
</gene>
<proteinExistence type="inferred from homology"/>
<dbReference type="InterPro" id="IPR018389">
    <property type="entry name" value="DctP_fam"/>
</dbReference>
<feature type="chain" id="PRO_5047053493" evidence="5">
    <location>
        <begin position="22"/>
        <end position="347"/>
    </location>
</feature>
<dbReference type="NCBIfam" id="TIGR00787">
    <property type="entry name" value="dctP"/>
    <property type="match status" value="1"/>
</dbReference>
<accession>A0ABS4GX72</accession>
<evidence type="ECO:0000256" key="5">
    <source>
        <dbReference type="SAM" id="SignalP"/>
    </source>
</evidence>
<evidence type="ECO:0000256" key="4">
    <source>
        <dbReference type="ARBA" id="ARBA00022729"/>
    </source>
</evidence>
<evidence type="ECO:0000313" key="7">
    <source>
        <dbReference type="Proteomes" id="UP001519343"/>
    </source>
</evidence>
<protein>
    <submittedName>
        <fullName evidence="6">Tripartite ATP-independent transporter DctP family solute receptor</fullName>
    </submittedName>
</protein>
<dbReference type="PANTHER" id="PTHR33376:SF4">
    <property type="entry name" value="SIALIC ACID-BINDING PERIPLASMIC PROTEIN SIAP"/>
    <property type="match status" value="1"/>
</dbReference>
<sequence>MKKLNFCILSLTLAMSTFLTACSSNTETGQANTGSNEKSEGTKTIKIAHWYAADHVVNIALNEKFKTLVEKNSNGSLKVDVYANSQLGGEEQMYDSVRAGTLEMAEIGVIMEPEVPKIGILTLPYLFKDFNHAKEILFGEIGADIGAQLEEKTGLKFMGYGVNGFRVFSSNKPIEKIEDFEGFKVRMPNIPQMIAVGQSLGAVVSPMPISEIFTALEQKVVDGQDNPYSTLRANTWYEVQSHVLESRHMFLPNTLVANQKFWDSLSPEQQKIVQDAITESTAYEWELSEKSEQDDKKFLEEKGLKITVPDENFRNQMIEATSNIYDNFYEKNAWGKEIVDKIKSQEK</sequence>
<evidence type="ECO:0000256" key="2">
    <source>
        <dbReference type="ARBA" id="ARBA00009023"/>
    </source>
</evidence>
<name>A0ABS4GX72_9BACL</name>
<feature type="signal peptide" evidence="5">
    <location>
        <begin position="1"/>
        <end position="21"/>
    </location>
</feature>
<evidence type="ECO:0000256" key="3">
    <source>
        <dbReference type="ARBA" id="ARBA00022448"/>
    </source>
</evidence>
<dbReference type="EMBL" id="JAGGKT010000029">
    <property type="protein sequence ID" value="MBP1934851.1"/>
    <property type="molecule type" value="Genomic_DNA"/>
</dbReference>
<keyword evidence="4 5" id="KW-0732">Signal</keyword>
<keyword evidence="7" id="KW-1185">Reference proteome</keyword>
<dbReference type="NCBIfam" id="NF037995">
    <property type="entry name" value="TRAP_S1"/>
    <property type="match status" value="1"/>
</dbReference>
<dbReference type="CDD" id="cd13603">
    <property type="entry name" value="PBP2_TRAP_Siap_TeaA_like"/>
    <property type="match status" value="1"/>
</dbReference>
<keyword evidence="3" id="KW-0813">Transport</keyword>
<dbReference type="Pfam" id="PF03480">
    <property type="entry name" value="DctP"/>
    <property type="match status" value="1"/>
</dbReference>
<dbReference type="PROSITE" id="PS51257">
    <property type="entry name" value="PROKAR_LIPOPROTEIN"/>
    <property type="match status" value="1"/>
</dbReference>
<dbReference type="InterPro" id="IPR038404">
    <property type="entry name" value="TRAP_DctP_sf"/>
</dbReference>
<dbReference type="Proteomes" id="UP001519343">
    <property type="component" value="Unassembled WGS sequence"/>
</dbReference>
<comment type="subcellular location">
    <subcellularLocation>
        <location evidence="1">Cell envelope</location>
    </subcellularLocation>
</comment>
<comment type="caution">
    <text evidence="6">The sequence shown here is derived from an EMBL/GenBank/DDBJ whole genome shotgun (WGS) entry which is preliminary data.</text>
</comment>
<dbReference type="Gene3D" id="3.40.190.170">
    <property type="entry name" value="Bacterial extracellular solute-binding protein, family 7"/>
    <property type="match status" value="1"/>
</dbReference>
<evidence type="ECO:0000313" key="6">
    <source>
        <dbReference type="EMBL" id="MBP1934851.1"/>
    </source>
</evidence>
<reference evidence="6 7" key="1">
    <citation type="submission" date="2021-03" db="EMBL/GenBank/DDBJ databases">
        <title>Genomic Encyclopedia of Type Strains, Phase IV (KMG-IV): sequencing the most valuable type-strain genomes for metagenomic binning, comparative biology and taxonomic classification.</title>
        <authorList>
            <person name="Goeker M."/>
        </authorList>
    </citation>
    <scope>NUCLEOTIDE SEQUENCE [LARGE SCALE GENOMIC DNA]</scope>
    <source>
        <strain evidence="6 7">DSM 24738</strain>
    </source>
</reference>
<dbReference type="InterPro" id="IPR004682">
    <property type="entry name" value="TRAP_DctP"/>
</dbReference>
<dbReference type="PIRSF" id="PIRSF006470">
    <property type="entry name" value="DctB"/>
    <property type="match status" value="1"/>
</dbReference>
<dbReference type="RefSeq" id="WP_209812829.1">
    <property type="nucleotide sequence ID" value="NZ_JAGGKT010000029.1"/>
</dbReference>
<keyword evidence="6" id="KW-0675">Receptor</keyword>
<evidence type="ECO:0000256" key="1">
    <source>
        <dbReference type="ARBA" id="ARBA00004196"/>
    </source>
</evidence>
<dbReference type="PANTHER" id="PTHR33376">
    <property type="match status" value="1"/>
</dbReference>
<comment type="similarity">
    <text evidence="2">Belongs to the bacterial solute-binding protein 7 family.</text>
</comment>